<dbReference type="InterPro" id="IPR050091">
    <property type="entry name" value="PKS_NRPS_Biosynth_Enz"/>
</dbReference>
<dbReference type="InterPro" id="IPR016035">
    <property type="entry name" value="Acyl_Trfase/lysoPLipase"/>
</dbReference>
<dbReference type="InterPro" id="IPR029063">
    <property type="entry name" value="SAM-dependent_MTases_sf"/>
</dbReference>
<dbReference type="InterPro" id="IPR020807">
    <property type="entry name" value="PKS_DH"/>
</dbReference>
<dbReference type="SUPFAM" id="SSF53335">
    <property type="entry name" value="S-adenosyl-L-methionine-dependent methyltransferases"/>
    <property type="match status" value="1"/>
</dbReference>
<dbReference type="InterPro" id="IPR049551">
    <property type="entry name" value="PKS_DH_C"/>
</dbReference>
<keyword evidence="6" id="KW-1185">Reference proteome</keyword>
<dbReference type="CDD" id="cd00833">
    <property type="entry name" value="PKS"/>
    <property type="match status" value="1"/>
</dbReference>
<dbReference type="Gene3D" id="3.40.366.10">
    <property type="entry name" value="Malonyl-Coenzyme A Acyl Carrier Protein, domain 2"/>
    <property type="match status" value="1"/>
</dbReference>
<dbReference type="Pfam" id="PF00698">
    <property type="entry name" value="Acyl_transf_1"/>
    <property type="match status" value="1"/>
</dbReference>
<keyword evidence="1" id="KW-0511">Multifunctional enzyme</keyword>
<dbReference type="InterPro" id="IPR016036">
    <property type="entry name" value="Malonyl_transacylase_ACP-bd"/>
</dbReference>
<feature type="active site" description="Proton donor; for dehydratase activity" evidence="2">
    <location>
        <position position="1124"/>
    </location>
</feature>
<dbReference type="SUPFAM" id="SSF53901">
    <property type="entry name" value="Thiolase-like"/>
    <property type="match status" value="1"/>
</dbReference>
<dbReference type="InterPro" id="IPR014030">
    <property type="entry name" value="Ketoacyl_synth_N"/>
</dbReference>
<protein>
    <submittedName>
        <fullName evidence="5">Type I Iterative PKS</fullName>
    </submittedName>
</protein>
<dbReference type="SMART" id="SM00827">
    <property type="entry name" value="PKS_AT"/>
    <property type="match status" value="1"/>
</dbReference>
<feature type="domain" description="Ketosynthase family 3 (KS3)" evidence="3">
    <location>
        <begin position="2"/>
        <end position="373"/>
    </location>
</feature>
<dbReference type="Pfam" id="PF02801">
    <property type="entry name" value="Ketoacyl-synt_C"/>
    <property type="match status" value="1"/>
</dbReference>
<dbReference type="SMART" id="SM00825">
    <property type="entry name" value="PKS_KS"/>
    <property type="match status" value="1"/>
</dbReference>
<dbReference type="Pfam" id="PF22621">
    <property type="entry name" value="CurL-like_PKS_C"/>
    <property type="match status" value="1"/>
</dbReference>
<feature type="domain" description="PKS/mFAS DH" evidence="4">
    <location>
        <begin position="899"/>
        <end position="1209"/>
    </location>
</feature>
<dbReference type="SMART" id="SM00826">
    <property type="entry name" value="PKS_DH"/>
    <property type="match status" value="1"/>
</dbReference>
<evidence type="ECO:0000259" key="4">
    <source>
        <dbReference type="PROSITE" id="PS52019"/>
    </source>
</evidence>
<evidence type="ECO:0000259" key="3">
    <source>
        <dbReference type="PROSITE" id="PS52004"/>
    </source>
</evidence>
<dbReference type="EMBL" id="JAPUFD010000012">
    <property type="protein sequence ID" value="MDI1490452.1"/>
    <property type="molecule type" value="Genomic_DNA"/>
</dbReference>
<dbReference type="Gene3D" id="3.10.129.110">
    <property type="entry name" value="Polyketide synthase dehydratase"/>
    <property type="match status" value="1"/>
</dbReference>
<sequence>MRPPIAIIGTGCRLPGGIRDLDSLWNLLKDGGTTWSDVPPDRFTWESFNHPSRGAPASHTHRGGHFLNQDVSAFDSKFFGISSEEAKAMDPQQRMLLEVAYEALENAGIPLDNIRGSNTGVWIATFTHDYENMQYRDPLSIPKYFMTGTGSAIASNHTMIPMDSAHLLNKDGRSYSFDSRGSGYGRGEGVSVIVLKRLSDALNSNDSILGVIRSSAVGQNGRTRNITMPSEEAQRSLIKTAYKAVSLNPCDTSYIEAHGTGTVAGDIAELNAIREVFCGERKTPLFVGSIKANIGHLESTSGLAGLMKALLVLDRGAIPAVPDLTKLKLGLDCLPSYIKIPRIQHLWPAGAASRASLSSFGYGGTNAHLIVESANDALMATRERMIRPESDNEEGGANFSFIDGLLAGRTPRFSQAFNTARAVDANVQRSRIILVSAASEKSLTRRMVQVREWCHTHMKSAFLEDLSYTLAVRRSSFNWRHALVACSEQELLKSLDESAKDPVRPLPDKSVCYIFTGQGAQWFAMARELFPFDPFTKSIARSEQILYQLGSPWSLIEELLRSKKESRVGRSEIGQPATCAVQIAIVDLFHTLKLKPQIVLGYSSGEIAAAYSAHILSHEAALTVAFYRGLLAERCNNILGVKGAMLALSCGEAFVASHLDKLTSGHVTIACVNSPSGTVVSGDESAIDELHDMMEAFAIPAKKLRADAAYHSHHMQSVASEYLINIEHIESGQPDGNIKFYSSVTGGQKTSEFGPHYWVKNLTSKVRFRDALQTLCEHFQAAVCNPSALTIFLEIGASSHMITPAKQTIAKLKLDGFQAAYASVLERNRNDPTALFHLMVMLARHGVYVDLNAVNALWGSQTSPNIITTLPPYPFDHRTRHWHESYMMKQHRLRSHPYHDLVGLRVPGDTTLEPVWRHHLSLESLPWLLDHQVENRVVFPGPGYLAMVIQAVHQISSIRLAESKDAIESYILTDTTFSRTLELLSSTDVVELRLTLRFKNSGQPYDVEDDQDFCISSVSLDGEVQEHCRGSVAIRTKTLQEDHFPIQTPDGKSIEQSQYPALDTQSIYESMRSRGNHWGDTFAAVTEFNATDGHAVGKVAIPDVAKSMPGKFQQSHVIHPATLDALIHTSLMLYSRACNSSVILPIAIESMILSASMPTLPGTQLGFDTFIHSEASSSIDFDLSVRQAGENIGIHPWLQIRNGKLRGSPELRTPTQLEKNAKVYTLQWEVDVDHCSPSFEDTNKRIEVEQQQTVARLNASASSFVDSTLLDIQNGAIDSRHSNYVEWMLRHKHVANLQLQNRNATARDVGDACPSVEGEILNRIGTKLFSILRGQIDPLSLLLEDNMLTRFYAQSPSSIRCYQYAVNYLEKVLFKQPIVHILEVGAGTGGATLHLLQALSSNKKLTQKLQYDVTDITSGFSDIAEDRLRHWRSLLTFSTLDISKDPTSQGFLEAHYDVVLASNSLHATQSIDDALANVQTLLKPGGKLILIEITRLQTYMSAIFGLLPGWYMGEVVSILHSVDLMVLQSVTMAVENHQ</sequence>
<feature type="region of interest" description="C-terminal hotdog fold" evidence="2">
    <location>
        <begin position="1059"/>
        <end position="1209"/>
    </location>
</feature>
<dbReference type="PANTHER" id="PTHR43775:SF22">
    <property type="entry name" value="SYNTHASE, PUTATIVE (JCVI)-RELATED"/>
    <property type="match status" value="1"/>
</dbReference>
<dbReference type="Pfam" id="PF00109">
    <property type="entry name" value="ketoacyl-synt"/>
    <property type="match status" value="1"/>
</dbReference>
<evidence type="ECO:0000313" key="6">
    <source>
        <dbReference type="Proteomes" id="UP001161017"/>
    </source>
</evidence>
<dbReference type="Gene3D" id="3.40.50.150">
    <property type="entry name" value="Vaccinia Virus protein VP39"/>
    <property type="match status" value="1"/>
</dbReference>
<dbReference type="GO" id="GO:0044550">
    <property type="term" value="P:secondary metabolite biosynthetic process"/>
    <property type="evidence" value="ECO:0007669"/>
    <property type="project" value="TreeGrafter"/>
</dbReference>
<dbReference type="InterPro" id="IPR014031">
    <property type="entry name" value="Ketoacyl_synth_C"/>
</dbReference>
<accession>A0AA43QPZ9</accession>
<dbReference type="CDD" id="cd02440">
    <property type="entry name" value="AdoMet_MTases"/>
    <property type="match status" value="1"/>
</dbReference>
<dbReference type="Gene3D" id="3.40.47.10">
    <property type="match status" value="2"/>
</dbReference>
<dbReference type="InterPro" id="IPR016039">
    <property type="entry name" value="Thiolase-like"/>
</dbReference>
<dbReference type="InterPro" id="IPR001227">
    <property type="entry name" value="Ac_transferase_dom_sf"/>
</dbReference>
<evidence type="ECO:0000256" key="1">
    <source>
        <dbReference type="ARBA" id="ARBA00023268"/>
    </source>
</evidence>
<dbReference type="InterPro" id="IPR049552">
    <property type="entry name" value="PKS_DH_N"/>
</dbReference>
<reference evidence="5" key="1">
    <citation type="journal article" date="2023" name="Genome Biol. Evol.">
        <title>First Whole Genome Sequence and Flow Cytometry Genome Size Data for the Lichen-Forming Fungus Ramalina farinacea (Ascomycota).</title>
        <authorList>
            <person name="Llewellyn T."/>
            <person name="Mian S."/>
            <person name="Hill R."/>
            <person name="Leitch I.J."/>
            <person name="Gaya E."/>
        </authorList>
    </citation>
    <scope>NUCLEOTIDE SEQUENCE</scope>
    <source>
        <strain evidence="5">LIQ254RAFAR</strain>
    </source>
</reference>
<comment type="caution">
    <text evidence="5">The sequence shown here is derived from an EMBL/GenBank/DDBJ whole genome shotgun (WGS) entry which is preliminary data.</text>
</comment>
<feature type="region of interest" description="N-terminal hotdog fold" evidence="2">
    <location>
        <begin position="899"/>
        <end position="1039"/>
    </location>
</feature>
<dbReference type="InterPro" id="IPR013217">
    <property type="entry name" value="Methyltransf_12"/>
</dbReference>
<dbReference type="PROSITE" id="PS52004">
    <property type="entry name" value="KS3_2"/>
    <property type="match status" value="1"/>
</dbReference>
<dbReference type="InterPro" id="IPR042104">
    <property type="entry name" value="PKS_dehydratase_sf"/>
</dbReference>
<dbReference type="Pfam" id="PF14765">
    <property type="entry name" value="PS-DH"/>
    <property type="match status" value="1"/>
</dbReference>
<dbReference type="PANTHER" id="PTHR43775">
    <property type="entry name" value="FATTY ACID SYNTHASE"/>
    <property type="match status" value="1"/>
</dbReference>
<organism evidence="5 6">
    <name type="scientific">Ramalina farinacea</name>
    <dbReference type="NCBI Taxonomy" id="258253"/>
    <lineage>
        <taxon>Eukaryota</taxon>
        <taxon>Fungi</taxon>
        <taxon>Dikarya</taxon>
        <taxon>Ascomycota</taxon>
        <taxon>Pezizomycotina</taxon>
        <taxon>Lecanoromycetes</taxon>
        <taxon>OSLEUM clade</taxon>
        <taxon>Lecanoromycetidae</taxon>
        <taxon>Lecanorales</taxon>
        <taxon>Lecanorineae</taxon>
        <taxon>Ramalinaceae</taxon>
        <taxon>Ramalina</taxon>
    </lineage>
</organism>
<dbReference type="GO" id="GO:0006633">
    <property type="term" value="P:fatty acid biosynthetic process"/>
    <property type="evidence" value="ECO:0007669"/>
    <property type="project" value="TreeGrafter"/>
</dbReference>
<dbReference type="Gene3D" id="3.30.70.3290">
    <property type="match status" value="1"/>
</dbReference>
<dbReference type="InterPro" id="IPR049900">
    <property type="entry name" value="PKS_mFAS_DH"/>
</dbReference>
<dbReference type="Pfam" id="PF08242">
    <property type="entry name" value="Methyltransf_12"/>
    <property type="match status" value="1"/>
</dbReference>
<evidence type="ECO:0000313" key="5">
    <source>
        <dbReference type="EMBL" id="MDI1490452.1"/>
    </source>
</evidence>
<dbReference type="PROSITE" id="PS52019">
    <property type="entry name" value="PKS_MFAS_DH"/>
    <property type="match status" value="1"/>
</dbReference>
<feature type="active site" description="Proton acceptor; for dehydratase activity" evidence="2">
    <location>
        <position position="931"/>
    </location>
</feature>
<dbReference type="Proteomes" id="UP001161017">
    <property type="component" value="Unassembled WGS sequence"/>
</dbReference>
<dbReference type="SUPFAM" id="SSF52151">
    <property type="entry name" value="FabD/lysophospholipase-like"/>
    <property type="match status" value="1"/>
</dbReference>
<gene>
    <name evidence="5" type="ORF">OHK93_001655</name>
</gene>
<name>A0AA43QPZ9_9LECA</name>
<evidence type="ECO:0000256" key="2">
    <source>
        <dbReference type="PROSITE-ProRule" id="PRU01363"/>
    </source>
</evidence>
<dbReference type="SUPFAM" id="SSF55048">
    <property type="entry name" value="Probable ACP-binding domain of malonyl-CoA ACP transacylase"/>
    <property type="match status" value="1"/>
</dbReference>
<dbReference type="GO" id="GO:0004312">
    <property type="term" value="F:fatty acid synthase activity"/>
    <property type="evidence" value="ECO:0007669"/>
    <property type="project" value="TreeGrafter"/>
</dbReference>
<proteinExistence type="predicted"/>
<dbReference type="Pfam" id="PF21089">
    <property type="entry name" value="PKS_DH_N"/>
    <property type="match status" value="1"/>
</dbReference>
<dbReference type="InterPro" id="IPR020841">
    <property type="entry name" value="PKS_Beta-ketoAc_synthase_dom"/>
</dbReference>
<dbReference type="InterPro" id="IPR014043">
    <property type="entry name" value="Acyl_transferase_dom"/>
</dbReference>